<keyword evidence="3" id="KW-1185">Reference proteome</keyword>
<dbReference type="AlphaFoldDB" id="I0GYV2"/>
<organism evidence="2 3">
    <name type="scientific">Actinoplanes missouriensis (strain ATCC 14538 / DSM 43046 / CBS 188.64 / JCM 3121 / NBRC 102363 / NCIMB 12654 / NRRL B-3342 / UNCC 431)</name>
    <dbReference type="NCBI Taxonomy" id="512565"/>
    <lineage>
        <taxon>Bacteria</taxon>
        <taxon>Bacillati</taxon>
        <taxon>Actinomycetota</taxon>
        <taxon>Actinomycetes</taxon>
        <taxon>Micromonosporales</taxon>
        <taxon>Micromonosporaceae</taxon>
        <taxon>Actinoplanes</taxon>
    </lineage>
</organism>
<dbReference type="Proteomes" id="UP000007882">
    <property type="component" value="Chromosome"/>
</dbReference>
<sequence>MILGIVSIPISCCWPVGGVLSVLGLIFSILGKKKVDTGLANNRGIVIAGIATSIAGLVLSIAFAILALTFPSDFDWNQWIEENSQP</sequence>
<keyword evidence="1" id="KW-0472">Membrane</keyword>
<name>I0GYV2_ACTM4</name>
<evidence type="ECO:0008006" key="4">
    <source>
        <dbReference type="Google" id="ProtNLM"/>
    </source>
</evidence>
<keyword evidence="1" id="KW-0812">Transmembrane</keyword>
<keyword evidence="1" id="KW-1133">Transmembrane helix</keyword>
<feature type="transmembrane region" description="Helical" evidence="1">
    <location>
        <begin position="43"/>
        <end position="70"/>
    </location>
</feature>
<evidence type="ECO:0000313" key="2">
    <source>
        <dbReference type="EMBL" id="BAL85939.1"/>
    </source>
</evidence>
<feature type="transmembrane region" description="Helical" evidence="1">
    <location>
        <begin position="6"/>
        <end position="31"/>
    </location>
</feature>
<dbReference type="EMBL" id="AP012319">
    <property type="protein sequence ID" value="BAL85939.1"/>
    <property type="molecule type" value="Genomic_DNA"/>
</dbReference>
<evidence type="ECO:0000313" key="3">
    <source>
        <dbReference type="Proteomes" id="UP000007882"/>
    </source>
</evidence>
<proteinExistence type="predicted"/>
<dbReference type="PATRIC" id="fig|512565.3.peg.723"/>
<dbReference type="STRING" id="512565.AMIS_7190"/>
<reference evidence="2 3" key="1">
    <citation type="submission" date="2012-02" db="EMBL/GenBank/DDBJ databases">
        <title>Complete genome sequence of Actinoplanes missouriensis 431 (= NBRC 102363).</title>
        <authorList>
            <person name="Ohnishi Y."/>
            <person name="Ishikawa J."/>
            <person name="Sekine M."/>
            <person name="Hosoyama A."/>
            <person name="Harada T."/>
            <person name="Narita H."/>
            <person name="Hata T."/>
            <person name="Konno Y."/>
            <person name="Tutikane K."/>
            <person name="Fujita N."/>
            <person name="Horinouchi S."/>
            <person name="Hayakawa M."/>
        </authorList>
    </citation>
    <scope>NUCLEOTIDE SEQUENCE [LARGE SCALE GENOMIC DNA]</scope>
    <source>
        <strain evidence="3">ATCC 14538 / DSM 43046 / CBS 188.64 / JCM 3121 / NBRC 102363 / NCIMB 12654 / NRRL B-3342 / UNCC 431</strain>
    </source>
</reference>
<gene>
    <name evidence="2" type="ordered locus">AMIS_7190</name>
</gene>
<protein>
    <recommendedName>
        <fullName evidence="4">DUF4190 domain-containing protein</fullName>
    </recommendedName>
</protein>
<evidence type="ECO:0000256" key="1">
    <source>
        <dbReference type="SAM" id="Phobius"/>
    </source>
</evidence>
<dbReference type="KEGG" id="ams:AMIS_7190"/>
<accession>I0GYV2</accession>
<dbReference type="HOGENOM" id="CLU_2490836_0_0_11"/>